<gene>
    <name evidence="3" type="ORF">GCM10009665_53530</name>
</gene>
<feature type="domain" description="ATPase BadF/BadG/BcrA/BcrD type" evidence="2">
    <location>
        <begin position="9"/>
        <end position="134"/>
    </location>
</feature>
<dbReference type="InterPro" id="IPR052519">
    <property type="entry name" value="Euk-type_GlcNAc_Kinase"/>
</dbReference>
<protein>
    <recommendedName>
        <fullName evidence="2">ATPase BadF/BadG/BcrA/BcrD type domain-containing protein</fullName>
    </recommendedName>
</protein>
<dbReference type="RefSeq" id="WP_344444571.1">
    <property type="nucleotide sequence ID" value="NZ_BAAALF010000119.1"/>
</dbReference>
<organism evidence="3 4">
    <name type="scientific">Kitasatospora nipponensis</name>
    <dbReference type="NCBI Taxonomy" id="258049"/>
    <lineage>
        <taxon>Bacteria</taxon>
        <taxon>Bacillati</taxon>
        <taxon>Actinomycetota</taxon>
        <taxon>Actinomycetes</taxon>
        <taxon>Kitasatosporales</taxon>
        <taxon>Streptomycetaceae</taxon>
        <taxon>Kitasatospora</taxon>
    </lineage>
</organism>
<dbReference type="PANTHER" id="PTHR43190:SF3">
    <property type="entry name" value="N-ACETYL-D-GLUCOSAMINE KINASE"/>
    <property type="match status" value="1"/>
</dbReference>
<evidence type="ECO:0000313" key="3">
    <source>
        <dbReference type="EMBL" id="GAA1256363.1"/>
    </source>
</evidence>
<dbReference type="Proteomes" id="UP001500037">
    <property type="component" value="Unassembled WGS sequence"/>
</dbReference>
<dbReference type="InterPro" id="IPR043129">
    <property type="entry name" value="ATPase_NBD"/>
</dbReference>
<accession>A0ABN1WMW2</accession>
<evidence type="ECO:0000259" key="2">
    <source>
        <dbReference type="Pfam" id="PF01869"/>
    </source>
</evidence>
<feature type="region of interest" description="Disordered" evidence="1">
    <location>
        <begin position="289"/>
        <end position="346"/>
    </location>
</feature>
<keyword evidence="4" id="KW-1185">Reference proteome</keyword>
<name>A0ABN1WMW2_9ACTN</name>
<dbReference type="PANTHER" id="PTHR43190">
    <property type="entry name" value="N-ACETYL-D-GLUCOSAMINE KINASE"/>
    <property type="match status" value="1"/>
</dbReference>
<dbReference type="EMBL" id="BAAALF010000119">
    <property type="protein sequence ID" value="GAA1256363.1"/>
    <property type="molecule type" value="Genomic_DNA"/>
</dbReference>
<evidence type="ECO:0000313" key="4">
    <source>
        <dbReference type="Proteomes" id="UP001500037"/>
    </source>
</evidence>
<sequence length="346" mass="33506">MTGDGPLYLGLDVGGTRTRAVLHDRHGRELARAAAPGGNPAARGAGAALEVLGGAVAEVLRGRDPQQVGGCVLGLSGLRALPDRDVFAAACRTAFGLPGPVRLVSDAVVAFVAGSGAAAGTVLIAGTGTICCRISHPGADGDAATLDPGSAPGAADPVVTATAGGLGRALGGGGGGVGGVGGGGGQAHARPTDPLGRAVLAACGVTDPTALVRWAYDGPPHRLATLAPLVSELALAGDPAAEGLADAASARLVELIRAIHHPCEPIVLAGSVATTPGPIRDRLLARLRADGPPGPVGSARDPVAAAPPPPIRARLPARLRAAAPPGPVGSPDDPVAAAARLAARPG</sequence>
<dbReference type="Gene3D" id="3.30.420.40">
    <property type="match status" value="2"/>
</dbReference>
<comment type="caution">
    <text evidence="3">The sequence shown here is derived from an EMBL/GenBank/DDBJ whole genome shotgun (WGS) entry which is preliminary data.</text>
</comment>
<reference evidence="3 4" key="1">
    <citation type="journal article" date="2019" name="Int. J. Syst. Evol. Microbiol.">
        <title>The Global Catalogue of Microorganisms (GCM) 10K type strain sequencing project: providing services to taxonomists for standard genome sequencing and annotation.</title>
        <authorList>
            <consortium name="The Broad Institute Genomics Platform"/>
            <consortium name="The Broad Institute Genome Sequencing Center for Infectious Disease"/>
            <person name="Wu L."/>
            <person name="Ma J."/>
        </authorList>
    </citation>
    <scope>NUCLEOTIDE SEQUENCE [LARGE SCALE GENOMIC DNA]</scope>
    <source>
        <strain evidence="3 4">JCM 13004</strain>
    </source>
</reference>
<dbReference type="InterPro" id="IPR002731">
    <property type="entry name" value="ATPase_BadF"/>
</dbReference>
<dbReference type="SUPFAM" id="SSF53067">
    <property type="entry name" value="Actin-like ATPase domain"/>
    <property type="match status" value="2"/>
</dbReference>
<dbReference type="Pfam" id="PF01869">
    <property type="entry name" value="BcrAD_BadFG"/>
    <property type="match status" value="1"/>
</dbReference>
<evidence type="ECO:0000256" key="1">
    <source>
        <dbReference type="SAM" id="MobiDB-lite"/>
    </source>
</evidence>
<proteinExistence type="predicted"/>
<feature type="compositionally biased region" description="Low complexity" evidence="1">
    <location>
        <begin position="312"/>
        <end position="346"/>
    </location>
</feature>